<dbReference type="InterPro" id="IPR016024">
    <property type="entry name" value="ARM-type_fold"/>
</dbReference>
<dbReference type="InterPro" id="IPR011989">
    <property type="entry name" value="ARM-like"/>
</dbReference>
<accession>Q4RDU9</accession>
<dbReference type="EMBL" id="CAAE01015679">
    <property type="protein sequence ID" value="CAG13433.1"/>
    <property type="molecule type" value="Genomic_DNA"/>
</dbReference>
<protein>
    <submittedName>
        <fullName evidence="1">(spotted green pufferfish) hypothetical protein</fullName>
    </submittedName>
</protein>
<dbReference type="Gene3D" id="1.25.10.10">
    <property type="entry name" value="Leucine-rich Repeat Variant"/>
    <property type="match status" value="1"/>
</dbReference>
<reference evidence="1" key="1">
    <citation type="journal article" date="2004" name="Nature">
        <title>Genome duplication in the teleost fish Tetraodon nigroviridis reveals the early vertebrate proto-karyotype.</title>
        <authorList>
            <person name="Jaillon O."/>
            <person name="Aury J.-M."/>
            <person name="Brunet F."/>
            <person name="Petit J.-L."/>
            <person name="Stange-Thomann N."/>
            <person name="Mauceli E."/>
            <person name="Bouneau L."/>
            <person name="Fischer C."/>
            <person name="Ozouf-Costaz C."/>
            <person name="Bernot A."/>
            <person name="Nicaud S."/>
            <person name="Jaffe D."/>
            <person name="Fisher S."/>
            <person name="Lutfalla G."/>
            <person name="Dossat C."/>
            <person name="Segurens B."/>
            <person name="Dasilva C."/>
            <person name="Salanoubat M."/>
            <person name="Levy M."/>
            <person name="Boudet N."/>
            <person name="Castellano S."/>
            <person name="Anthouard V."/>
            <person name="Jubin C."/>
            <person name="Castelli V."/>
            <person name="Katinka M."/>
            <person name="Vacherie B."/>
            <person name="Biemont C."/>
            <person name="Skalli Z."/>
            <person name="Cattolico L."/>
            <person name="Poulain J."/>
            <person name="De Berardinis V."/>
            <person name="Cruaud C."/>
            <person name="Duprat S."/>
            <person name="Brottier P."/>
            <person name="Coutanceau J.-P."/>
            <person name="Gouzy J."/>
            <person name="Parra G."/>
            <person name="Lardier G."/>
            <person name="Chapple C."/>
            <person name="McKernan K.J."/>
            <person name="McEwan P."/>
            <person name="Bosak S."/>
            <person name="Kellis M."/>
            <person name="Volff J.-N."/>
            <person name="Guigo R."/>
            <person name="Zody M.C."/>
            <person name="Mesirov J."/>
            <person name="Lindblad-Toh K."/>
            <person name="Birren B."/>
            <person name="Nusbaum C."/>
            <person name="Kahn D."/>
            <person name="Robinson-Rechavi M."/>
            <person name="Laudet V."/>
            <person name="Schachter V."/>
            <person name="Quetier F."/>
            <person name="Saurin W."/>
            <person name="Scarpelli C."/>
            <person name="Wincker P."/>
            <person name="Lander E.S."/>
            <person name="Weissenbach J."/>
            <person name="Roest Crollius H."/>
        </authorList>
    </citation>
    <scope>NUCLEOTIDE SEQUENCE [LARGE SCALE GENOMIC DNA]</scope>
</reference>
<reference evidence="1" key="2">
    <citation type="submission" date="2004-02" db="EMBL/GenBank/DDBJ databases">
        <authorList>
            <consortium name="Genoscope"/>
            <consortium name="Whitehead Institute Centre for Genome Research"/>
        </authorList>
    </citation>
    <scope>NUCLEOTIDE SEQUENCE</scope>
</reference>
<dbReference type="HOGENOM" id="CLU_3019714_0_0_1"/>
<dbReference type="AlphaFoldDB" id="Q4RDU9"/>
<dbReference type="OrthoDB" id="361693at2759"/>
<dbReference type="KEGG" id="tng:GSTEN00036021G001"/>
<sequence length="45" mass="5527">RYKLIRRRVIWLIGQWISVKFKSDLRPVLYEIILSLMQDPDLVVR</sequence>
<comment type="caution">
    <text evidence="1">The sequence shown here is derived from an EMBL/GenBank/DDBJ whole genome shotgun (WGS) entry which is preliminary data.</text>
</comment>
<organism evidence="1">
    <name type="scientific">Tetraodon nigroviridis</name>
    <name type="common">Spotted green pufferfish</name>
    <name type="synonym">Chelonodon nigroviridis</name>
    <dbReference type="NCBI Taxonomy" id="99883"/>
    <lineage>
        <taxon>Eukaryota</taxon>
        <taxon>Metazoa</taxon>
        <taxon>Chordata</taxon>
        <taxon>Craniata</taxon>
        <taxon>Vertebrata</taxon>
        <taxon>Euteleostomi</taxon>
        <taxon>Actinopterygii</taxon>
        <taxon>Neopterygii</taxon>
        <taxon>Teleostei</taxon>
        <taxon>Neoteleostei</taxon>
        <taxon>Acanthomorphata</taxon>
        <taxon>Eupercaria</taxon>
        <taxon>Tetraodontiformes</taxon>
        <taxon>Tetradontoidea</taxon>
        <taxon>Tetraodontidae</taxon>
        <taxon>Tetraodon</taxon>
    </lineage>
</organism>
<proteinExistence type="predicted"/>
<feature type="non-terminal residue" evidence="1">
    <location>
        <position position="1"/>
    </location>
</feature>
<feature type="non-terminal residue" evidence="1">
    <location>
        <position position="45"/>
    </location>
</feature>
<gene>
    <name evidence="1" type="ORF">GSTENG00036021001</name>
</gene>
<name>Q4RDU9_TETNG</name>
<evidence type="ECO:0000313" key="1">
    <source>
        <dbReference type="EMBL" id="CAG13433.1"/>
    </source>
</evidence>
<dbReference type="SUPFAM" id="SSF48371">
    <property type="entry name" value="ARM repeat"/>
    <property type="match status" value="1"/>
</dbReference>